<dbReference type="PANTHER" id="PTHR43409:SF7">
    <property type="entry name" value="BLL1977 PROTEIN"/>
    <property type="match status" value="1"/>
</dbReference>
<keyword evidence="7" id="KW-0411">Iron-sulfur</keyword>
<dbReference type="AlphaFoldDB" id="A0A540VE10"/>
<evidence type="ECO:0000259" key="9">
    <source>
        <dbReference type="PROSITE" id="PS51918"/>
    </source>
</evidence>
<keyword evidence="5" id="KW-0479">Metal-binding</keyword>
<dbReference type="Pfam" id="PF04055">
    <property type="entry name" value="Radical_SAM"/>
    <property type="match status" value="1"/>
</dbReference>
<sequence>MRVALINPKFRLPIDTRTTPHLGLAYLAAVSERRGDEVVIFDADVERRSVADFVQEFRPHIVGITANTPQVKQAWRTARAIKEVHDCPIVLGGPHVSVLPEESCEKPYVDIVVRGEGEETWIDICNRLEAYLKDQPSYHTEAFMHPENEIFSDCLGITYKTSDGQIHNNPDRPPIADLDSLPWPAYHLFKMDRYTNLQPATDHVDGARSFSILTSRGCPYRCTFCSQSIMPIKWRSRSPENVLAEWRHLVEDLGAQEIGVLDDSANIRVKRLEELAKLLIEHKLNHVPWIFVNGIRANLASKELLALLKQAGLKRTAFGVETGDPEILKSIDKKVDHDTIRQAFKNAKEVGLETIAFMIIGLPGDTRESMQRTIDFAIELDPMIANFSMMTPYPGTKVYEIVKRQGRFLINDWEDYVFFEQKARYEMGEMTAELVEEMYRRAYRQFYLRPSPIIRRIKKKDFWLNLPRNVRIAMRTFFPKKEKTGLRKAVEAEGAI</sequence>
<dbReference type="Gene3D" id="3.40.50.280">
    <property type="entry name" value="Cobalamin-binding domain"/>
    <property type="match status" value="1"/>
</dbReference>
<keyword evidence="11" id="KW-1185">Reference proteome</keyword>
<feature type="domain" description="B12-binding" evidence="8">
    <location>
        <begin position="1"/>
        <end position="135"/>
    </location>
</feature>
<keyword evidence="2" id="KW-0489">Methyltransferase</keyword>
<comment type="cofactor">
    <cofactor evidence="1">
        <name>[4Fe-4S] cluster</name>
        <dbReference type="ChEBI" id="CHEBI:49883"/>
    </cofactor>
</comment>
<keyword evidence="4" id="KW-0949">S-adenosyl-L-methionine</keyword>
<dbReference type="PROSITE" id="PS51918">
    <property type="entry name" value="RADICAL_SAM"/>
    <property type="match status" value="1"/>
</dbReference>
<evidence type="ECO:0000256" key="1">
    <source>
        <dbReference type="ARBA" id="ARBA00001966"/>
    </source>
</evidence>
<dbReference type="InterPro" id="IPR051198">
    <property type="entry name" value="BchE-like"/>
</dbReference>
<dbReference type="InterPro" id="IPR036724">
    <property type="entry name" value="Cobalamin-bd_sf"/>
</dbReference>
<dbReference type="InterPro" id="IPR006158">
    <property type="entry name" value="Cobalamin-bd"/>
</dbReference>
<evidence type="ECO:0000256" key="3">
    <source>
        <dbReference type="ARBA" id="ARBA00022679"/>
    </source>
</evidence>
<dbReference type="GO" id="GO:0031419">
    <property type="term" value="F:cobalamin binding"/>
    <property type="evidence" value="ECO:0007669"/>
    <property type="project" value="InterPro"/>
</dbReference>
<reference evidence="10 11" key="1">
    <citation type="submission" date="2019-06" db="EMBL/GenBank/DDBJ databases">
        <title>Genome sequence of Litorilinea aerophila BAA-2444.</title>
        <authorList>
            <person name="Maclea K.S."/>
            <person name="Maurais E.G."/>
            <person name="Iannazzi L.C."/>
        </authorList>
    </citation>
    <scope>NUCLEOTIDE SEQUENCE [LARGE SCALE GENOMIC DNA]</scope>
    <source>
        <strain evidence="10 11">ATCC BAA-2444</strain>
    </source>
</reference>
<evidence type="ECO:0000259" key="8">
    <source>
        <dbReference type="PROSITE" id="PS51332"/>
    </source>
</evidence>
<dbReference type="SFLD" id="SFLDS00029">
    <property type="entry name" value="Radical_SAM"/>
    <property type="match status" value="1"/>
</dbReference>
<dbReference type="Gene3D" id="3.80.30.20">
    <property type="entry name" value="tm_1862 like domain"/>
    <property type="match status" value="1"/>
</dbReference>
<dbReference type="PROSITE" id="PS51332">
    <property type="entry name" value="B12_BINDING"/>
    <property type="match status" value="1"/>
</dbReference>
<protein>
    <submittedName>
        <fullName evidence="10">Radical SAM protein</fullName>
    </submittedName>
</protein>
<dbReference type="GO" id="GO:0003824">
    <property type="term" value="F:catalytic activity"/>
    <property type="evidence" value="ECO:0007669"/>
    <property type="project" value="InterPro"/>
</dbReference>
<dbReference type="GO" id="GO:0051539">
    <property type="term" value="F:4 iron, 4 sulfur cluster binding"/>
    <property type="evidence" value="ECO:0007669"/>
    <property type="project" value="UniProtKB-KW"/>
</dbReference>
<proteinExistence type="predicted"/>
<comment type="caution">
    <text evidence="10">The sequence shown here is derived from an EMBL/GenBank/DDBJ whole genome shotgun (WGS) entry which is preliminary data.</text>
</comment>
<dbReference type="InterPro" id="IPR034466">
    <property type="entry name" value="Methyltransferase_Class_B"/>
</dbReference>
<accession>A0A540VE10</accession>
<evidence type="ECO:0000256" key="2">
    <source>
        <dbReference type="ARBA" id="ARBA00022603"/>
    </source>
</evidence>
<feature type="domain" description="Radical SAM core" evidence="9">
    <location>
        <begin position="204"/>
        <end position="441"/>
    </location>
</feature>
<dbReference type="CDD" id="cd01335">
    <property type="entry name" value="Radical_SAM"/>
    <property type="match status" value="1"/>
</dbReference>
<evidence type="ECO:0000256" key="4">
    <source>
        <dbReference type="ARBA" id="ARBA00022691"/>
    </source>
</evidence>
<evidence type="ECO:0000256" key="5">
    <source>
        <dbReference type="ARBA" id="ARBA00022723"/>
    </source>
</evidence>
<dbReference type="InterPro" id="IPR007197">
    <property type="entry name" value="rSAM"/>
</dbReference>
<gene>
    <name evidence="10" type="ORF">FKZ61_14460</name>
</gene>
<dbReference type="SUPFAM" id="SSF52242">
    <property type="entry name" value="Cobalamin (vitamin B12)-binding domain"/>
    <property type="match status" value="1"/>
</dbReference>
<evidence type="ECO:0000256" key="6">
    <source>
        <dbReference type="ARBA" id="ARBA00023004"/>
    </source>
</evidence>
<dbReference type="Pfam" id="PF02310">
    <property type="entry name" value="B12-binding"/>
    <property type="match status" value="1"/>
</dbReference>
<organism evidence="10 11">
    <name type="scientific">Litorilinea aerophila</name>
    <dbReference type="NCBI Taxonomy" id="1204385"/>
    <lineage>
        <taxon>Bacteria</taxon>
        <taxon>Bacillati</taxon>
        <taxon>Chloroflexota</taxon>
        <taxon>Caldilineae</taxon>
        <taxon>Caldilineales</taxon>
        <taxon>Caldilineaceae</taxon>
        <taxon>Litorilinea</taxon>
    </lineage>
</organism>
<evidence type="ECO:0000313" key="11">
    <source>
        <dbReference type="Proteomes" id="UP000317371"/>
    </source>
</evidence>
<dbReference type="CDD" id="cd02068">
    <property type="entry name" value="radical_SAM_B12_BD"/>
    <property type="match status" value="1"/>
</dbReference>
<dbReference type="OrthoDB" id="9801659at2"/>
<dbReference type="InterPro" id="IPR023404">
    <property type="entry name" value="rSAM_horseshoe"/>
</dbReference>
<name>A0A540VE10_9CHLR</name>
<dbReference type="EMBL" id="VIGC01000018">
    <property type="protein sequence ID" value="TQE95005.1"/>
    <property type="molecule type" value="Genomic_DNA"/>
</dbReference>
<keyword evidence="6" id="KW-0408">Iron</keyword>
<dbReference type="PANTHER" id="PTHR43409">
    <property type="entry name" value="ANAEROBIC MAGNESIUM-PROTOPORPHYRIN IX MONOMETHYL ESTER CYCLASE-RELATED"/>
    <property type="match status" value="1"/>
</dbReference>
<dbReference type="GO" id="GO:0046872">
    <property type="term" value="F:metal ion binding"/>
    <property type="evidence" value="ECO:0007669"/>
    <property type="project" value="UniProtKB-KW"/>
</dbReference>
<dbReference type="RefSeq" id="WP_141610857.1">
    <property type="nucleotide sequence ID" value="NZ_VIGC02000018.1"/>
</dbReference>
<dbReference type="InterPro" id="IPR058240">
    <property type="entry name" value="rSAM_sf"/>
</dbReference>
<dbReference type="SMART" id="SM00729">
    <property type="entry name" value="Elp3"/>
    <property type="match status" value="1"/>
</dbReference>
<dbReference type="SFLD" id="SFLDG01123">
    <property type="entry name" value="methyltransferase_(Class_B)"/>
    <property type="match status" value="1"/>
</dbReference>
<dbReference type="SUPFAM" id="SSF102114">
    <property type="entry name" value="Radical SAM enzymes"/>
    <property type="match status" value="1"/>
</dbReference>
<dbReference type="InterPro" id="IPR006638">
    <property type="entry name" value="Elp3/MiaA/NifB-like_rSAM"/>
</dbReference>
<dbReference type="InParanoid" id="A0A540VE10"/>
<evidence type="ECO:0000313" key="10">
    <source>
        <dbReference type="EMBL" id="TQE95005.1"/>
    </source>
</evidence>
<evidence type="ECO:0000256" key="7">
    <source>
        <dbReference type="ARBA" id="ARBA00023014"/>
    </source>
</evidence>
<dbReference type="SFLD" id="SFLDG01082">
    <property type="entry name" value="B12-binding_domain_containing"/>
    <property type="match status" value="1"/>
</dbReference>
<keyword evidence="3" id="KW-0808">Transferase</keyword>
<dbReference type="Proteomes" id="UP000317371">
    <property type="component" value="Unassembled WGS sequence"/>
</dbReference>